<feature type="repeat" description="ANK" evidence="4">
    <location>
        <begin position="65"/>
        <end position="97"/>
    </location>
</feature>
<dbReference type="InterPro" id="IPR020095">
    <property type="entry name" value="PsdUridine_synth_TruA_C"/>
</dbReference>
<dbReference type="Pfam" id="PF01416">
    <property type="entry name" value="PseudoU_synth_1"/>
    <property type="match status" value="1"/>
</dbReference>
<dbReference type="Pfam" id="PF12796">
    <property type="entry name" value="Ank_2"/>
    <property type="match status" value="1"/>
</dbReference>
<reference evidence="6" key="2">
    <citation type="journal article" date="2023" name="Microbiol Resour">
        <title>Decontamination and Annotation of the Draft Genome Sequence of the Oomycete Lagenidium giganteum ARSEF 373.</title>
        <authorList>
            <person name="Morgan W.R."/>
            <person name="Tartar A."/>
        </authorList>
    </citation>
    <scope>NUCLEOTIDE SEQUENCE</scope>
    <source>
        <strain evidence="6">ARSEF 373</strain>
    </source>
</reference>
<dbReference type="InterPro" id="IPR020103">
    <property type="entry name" value="PsdUridine_synth_cat_dom_sf"/>
</dbReference>
<dbReference type="InterPro" id="IPR036770">
    <property type="entry name" value="Ankyrin_rpt-contain_sf"/>
</dbReference>
<dbReference type="HAMAP" id="MF_00171">
    <property type="entry name" value="TruA"/>
    <property type="match status" value="1"/>
</dbReference>
<organism evidence="6 7">
    <name type="scientific">Lagenidium giganteum</name>
    <dbReference type="NCBI Taxonomy" id="4803"/>
    <lineage>
        <taxon>Eukaryota</taxon>
        <taxon>Sar</taxon>
        <taxon>Stramenopiles</taxon>
        <taxon>Oomycota</taxon>
        <taxon>Peronosporomycetes</taxon>
        <taxon>Pythiales</taxon>
        <taxon>Pythiaceae</taxon>
    </lineage>
</organism>
<keyword evidence="7" id="KW-1185">Reference proteome</keyword>
<dbReference type="PANTHER" id="PTHR11142:SF0">
    <property type="entry name" value="TRNA PSEUDOURIDINE SYNTHASE-LIKE 1"/>
    <property type="match status" value="1"/>
</dbReference>
<evidence type="ECO:0000256" key="4">
    <source>
        <dbReference type="PROSITE-ProRule" id="PRU00023"/>
    </source>
</evidence>
<dbReference type="GO" id="GO:0031119">
    <property type="term" value="P:tRNA pseudouridine synthesis"/>
    <property type="evidence" value="ECO:0007669"/>
    <property type="project" value="TreeGrafter"/>
</dbReference>
<name>A0AAV2Z6V9_9STRA</name>
<accession>A0AAV2Z6V9</accession>
<evidence type="ECO:0000256" key="1">
    <source>
        <dbReference type="ARBA" id="ARBA00009375"/>
    </source>
</evidence>
<dbReference type="GO" id="GO:0003723">
    <property type="term" value="F:RNA binding"/>
    <property type="evidence" value="ECO:0007669"/>
    <property type="project" value="InterPro"/>
</dbReference>
<gene>
    <name evidence="6" type="ORF">N0F65_000565</name>
</gene>
<dbReference type="SMART" id="SM00248">
    <property type="entry name" value="ANK"/>
    <property type="match status" value="4"/>
</dbReference>
<keyword evidence="3" id="KW-0413">Isomerase</keyword>
<dbReference type="Proteomes" id="UP001146120">
    <property type="component" value="Unassembled WGS sequence"/>
</dbReference>
<keyword evidence="4" id="KW-0040">ANK repeat</keyword>
<evidence type="ECO:0000259" key="5">
    <source>
        <dbReference type="Pfam" id="PF01416"/>
    </source>
</evidence>
<dbReference type="InterPro" id="IPR020097">
    <property type="entry name" value="PsdUridine_synth_TruA_a/b_dom"/>
</dbReference>
<dbReference type="GO" id="GO:0009982">
    <property type="term" value="F:pseudouridine synthase activity"/>
    <property type="evidence" value="ECO:0007669"/>
    <property type="project" value="InterPro"/>
</dbReference>
<dbReference type="PROSITE" id="PS50297">
    <property type="entry name" value="ANK_REP_REGION"/>
    <property type="match status" value="2"/>
</dbReference>
<dbReference type="SUPFAM" id="SSF48403">
    <property type="entry name" value="Ankyrin repeat"/>
    <property type="match status" value="1"/>
</dbReference>
<evidence type="ECO:0000256" key="2">
    <source>
        <dbReference type="ARBA" id="ARBA00022694"/>
    </source>
</evidence>
<dbReference type="Gene3D" id="3.30.70.660">
    <property type="entry name" value="Pseudouridine synthase I, catalytic domain, C-terminal subdomain"/>
    <property type="match status" value="1"/>
</dbReference>
<dbReference type="Gene3D" id="1.25.40.20">
    <property type="entry name" value="Ankyrin repeat-containing domain"/>
    <property type="match status" value="2"/>
</dbReference>
<dbReference type="PROSITE" id="PS50088">
    <property type="entry name" value="ANK_REPEAT"/>
    <property type="match status" value="2"/>
</dbReference>
<dbReference type="PANTHER" id="PTHR11142">
    <property type="entry name" value="PSEUDOURIDYLATE SYNTHASE"/>
    <property type="match status" value="1"/>
</dbReference>
<comment type="similarity">
    <text evidence="1">Belongs to the tRNA pseudouridine synthase TruA family.</text>
</comment>
<dbReference type="InterPro" id="IPR002110">
    <property type="entry name" value="Ankyrin_rpt"/>
</dbReference>
<comment type="caution">
    <text evidence="6">The sequence shown here is derived from an EMBL/GenBank/DDBJ whole genome shotgun (WGS) entry which is preliminary data.</text>
</comment>
<feature type="domain" description="Pseudouridine synthase I TruA alpha/beta" evidence="5">
    <location>
        <begin position="364"/>
        <end position="511"/>
    </location>
</feature>
<proteinExistence type="inferred from homology"/>
<protein>
    <recommendedName>
        <fullName evidence="5">Pseudouridine synthase I TruA alpha/beta domain-containing protein</fullName>
    </recommendedName>
</protein>
<dbReference type="AlphaFoldDB" id="A0AAV2Z6V9"/>
<evidence type="ECO:0000256" key="3">
    <source>
        <dbReference type="ARBA" id="ARBA00023235"/>
    </source>
</evidence>
<reference evidence="6" key="1">
    <citation type="submission" date="2022-11" db="EMBL/GenBank/DDBJ databases">
        <authorList>
            <person name="Morgan W.R."/>
            <person name="Tartar A."/>
        </authorList>
    </citation>
    <scope>NUCLEOTIDE SEQUENCE</scope>
    <source>
        <strain evidence="6">ARSEF 373</strain>
    </source>
</reference>
<dbReference type="SUPFAM" id="SSF55120">
    <property type="entry name" value="Pseudouridine synthase"/>
    <property type="match status" value="1"/>
</dbReference>
<dbReference type="InterPro" id="IPR020094">
    <property type="entry name" value="TruA/RsuA/RluB/E/F_N"/>
</dbReference>
<feature type="repeat" description="ANK" evidence="4">
    <location>
        <begin position="98"/>
        <end position="130"/>
    </location>
</feature>
<keyword evidence="2" id="KW-0819">tRNA processing</keyword>
<dbReference type="Gene3D" id="3.30.70.580">
    <property type="entry name" value="Pseudouridine synthase I, catalytic domain, N-terminal subdomain"/>
    <property type="match status" value="1"/>
</dbReference>
<sequence>ITKGRGGCSGGVGMSVVKIEDAFTDAAAAGDIPLLKELLAKGADVNDTDVSVSVSVSAMCFNEKEGYFALQIATKKCKLECVEFLIQQGANVNQRDSDGFTALHEAAFYGYQDIARVLLRRGADKSFVSSEGTTALQLSVRHGHGEVTSMLMCSAGSIDRQHVATSGDSTKMASTAAEQSHDTSASVWRYCMHIAYFGKGFVGWQRQSDKPTGGLVSVQEVVEEAVTEVLKAPSRVNVTCVSRTDAGTNALYQYGIIRVNKPLEMTVSEFRKAVNDRTRFDWQLAHRSWLNAAHLHCRLPENVIVHSVGPLSDSIVPSRIRSFRKKYIYYIQQGQRPNLNLDKFSWFIGKRVYPERLRQALSFLEGTHDFRAFSQGLQKPEFAEISTVRTLVSAKVRVRKNVNFSLDIGTSGSGEIVEDEASLAEYHVRKAAVNVEGNAQKKRKVESDQEYPVYFICIELIANGFLRHMVRRILGTIRPIGEGTYPPERMKQVLDGAIPPGPSAPTKGLWLHRTWLTEEDWDGDDDESKD</sequence>
<evidence type="ECO:0000313" key="7">
    <source>
        <dbReference type="Proteomes" id="UP001146120"/>
    </source>
</evidence>
<evidence type="ECO:0000313" key="6">
    <source>
        <dbReference type="EMBL" id="DBA00380.1"/>
    </source>
</evidence>
<dbReference type="InterPro" id="IPR001406">
    <property type="entry name" value="PsdUridine_synth_TruA"/>
</dbReference>
<dbReference type="EMBL" id="DAKRPA010000065">
    <property type="protein sequence ID" value="DBA00380.1"/>
    <property type="molecule type" value="Genomic_DNA"/>
</dbReference>
<feature type="non-terminal residue" evidence="6">
    <location>
        <position position="1"/>
    </location>
</feature>